<organism evidence="1 2">
    <name type="scientific">Agrobacterium phage Atu_ph02</name>
    <dbReference type="NCBI Taxonomy" id="2024261"/>
    <lineage>
        <taxon>Viruses</taxon>
        <taxon>Duplodnaviria</taxon>
        <taxon>Heunggongvirae</taxon>
        <taxon>Uroviricota</taxon>
        <taxon>Caudoviricetes</taxon>
        <taxon>Autographivirales</taxon>
        <taxon>Dunnvirinae</taxon>
        <taxon>Atuphduovirus</taxon>
        <taxon>Atuphduovirus atuph02</taxon>
    </lineage>
</organism>
<keyword evidence="2" id="KW-1185">Reference proteome</keyword>
<protein>
    <submittedName>
        <fullName evidence="1">Uncharacterized protein</fullName>
    </submittedName>
</protein>
<dbReference type="RefSeq" id="YP_009791805.1">
    <property type="nucleotide sequence ID" value="NC_047845.1"/>
</dbReference>
<dbReference type="EMBL" id="MF403005">
    <property type="protein sequence ID" value="AUZ94738.1"/>
    <property type="molecule type" value="Genomic_DNA"/>
</dbReference>
<dbReference type="GeneID" id="54981993"/>
<evidence type="ECO:0000313" key="2">
    <source>
        <dbReference type="Proteomes" id="UP000223042"/>
    </source>
</evidence>
<name>A0A2L0UYY3_9CAUD</name>
<dbReference type="Proteomes" id="UP000223042">
    <property type="component" value="Segment"/>
</dbReference>
<proteinExistence type="predicted"/>
<evidence type="ECO:0000313" key="1">
    <source>
        <dbReference type="EMBL" id="AUZ94738.1"/>
    </source>
</evidence>
<dbReference type="KEGG" id="vg:54981993"/>
<reference evidence="2" key="1">
    <citation type="submission" date="2017-06" db="EMBL/GenBank/DDBJ databases">
        <authorList>
            <person name="Spollen W.G."/>
            <person name="Givan S.A."/>
            <person name="Brown P.B."/>
            <person name="Attai H."/>
        </authorList>
    </citation>
    <scope>NUCLEOTIDE SEQUENCE [LARGE SCALE GENOMIC DNA]</scope>
</reference>
<accession>A0A2L0UYY3</accession>
<sequence length="76" mass="8941">MCKKYVSAVVNVPYLDMGADGNSSRQISTFRLSSTEGFCKRRVKRYIRHWLQWKMDKKVDMQELRKVLARGHYATA</sequence>